<accession>A0A132AGN3</accession>
<dbReference type="Proteomes" id="UP000616769">
    <property type="component" value="Unassembled WGS sequence"/>
</dbReference>
<name>A0A132AGN3_SARSC</name>
<dbReference type="OrthoDB" id="6486656at2759"/>
<organism evidence="1 2">
    <name type="scientific">Sarcoptes scabiei</name>
    <name type="common">Itch mite</name>
    <name type="synonym">Acarus scabiei</name>
    <dbReference type="NCBI Taxonomy" id="52283"/>
    <lineage>
        <taxon>Eukaryota</taxon>
        <taxon>Metazoa</taxon>
        <taxon>Ecdysozoa</taxon>
        <taxon>Arthropoda</taxon>
        <taxon>Chelicerata</taxon>
        <taxon>Arachnida</taxon>
        <taxon>Acari</taxon>
        <taxon>Acariformes</taxon>
        <taxon>Sarcoptiformes</taxon>
        <taxon>Astigmata</taxon>
        <taxon>Psoroptidia</taxon>
        <taxon>Sarcoptoidea</taxon>
        <taxon>Sarcoptidae</taxon>
        <taxon>Sarcoptinae</taxon>
        <taxon>Sarcoptes</taxon>
    </lineage>
</organism>
<sequence length="78" mass="9091">MVSTVESSNQINSNKRCQFSRLIQSLIENVSIETILLNDYLTFRKEIAENENKFSRMEHSFTIPVNQGLNLQQQRKGM</sequence>
<proteinExistence type="predicted"/>
<reference evidence="1 2" key="1">
    <citation type="journal article" date="2015" name="Parasit. Vectors">
        <title>Draft genome of the scabies mite.</title>
        <authorList>
            <person name="Rider S.D.Jr."/>
            <person name="Morgan M.S."/>
            <person name="Arlian L.G."/>
        </authorList>
    </citation>
    <scope>NUCLEOTIDE SEQUENCE [LARGE SCALE GENOMIC DNA]</scope>
    <source>
        <strain evidence="1">Arlian Lab</strain>
    </source>
</reference>
<dbReference type="EMBL" id="JXLN01014591">
    <property type="protein sequence ID" value="KPM10151.1"/>
    <property type="molecule type" value="Genomic_DNA"/>
</dbReference>
<dbReference type="VEuPathDB" id="VectorBase:SSCA008651"/>
<evidence type="ECO:0000313" key="1">
    <source>
        <dbReference type="EMBL" id="KPM10151.1"/>
    </source>
</evidence>
<comment type="caution">
    <text evidence="1">The sequence shown here is derived from an EMBL/GenBank/DDBJ whole genome shotgun (WGS) entry which is preliminary data.</text>
</comment>
<protein>
    <submittedName>
        <fullName evidence="1">Uncharacterized protein</fullName>
    </submittedName>
</protein>
<gene>
    <name evidence="1" type="ORF">QR98_0087010</name>
</gene>
<evidence type="ECO:0000313" key="2">
    <source>
        <dbReference type="Proteomes" id="UP000616769"/>
    </source>
</evidence>
<dbReference type="AlphaFoldDB" id="A0A132AGN3"/>